<feature type="compositionally biased region" description="Acidic residues" evidence="6">
    <location>
        <begin position="342"/>
        <end position="351"/>
    </location>
</feature>
<dbReference type="PANTHER" id="PTHR46462:SF3">
    <property type="entry name" value="UPSET, ISOFORM A"/>
    <property type="match status" value="1"/>
</dbReference>
<dbReference type="Gene3D" id="3.30.40.10">
    <property type="entry name" value="Zinc/RING finger domain, C3HC4 (zinc finger)"/>
    <property type="match status" value="1"/>
</dbReference>
<gene>
    <name evidence="8" type="ORF">PMAYCL1PPCAC_28863</name>
</gene>
<feature type="compositionally biased region" description="Polar residues" evidence="6">
    <location>
        <begin position="986"/>
        <end position="998"/>
    </location>
</feature>
<dbReference type="AlphaFoldDB" id="A0AAN5D895"/>
<feature type="compositionally biased region" description="Basic and acidic residues" evidence="6">
    <location>
        <begin position="685"/>
        <end position="698"/>
    </location>
</feature>
<protein>
    <recommendedName>
        <fullName evidence="7">PHD-type domain-containing protein</fullName>
    </recommendedName>
</protein>
<feature type="compositionally biased region" description="Basic and acidic residues" evidence="6">
    <location>
        <begin position="384"/>
        <end position="395"/>
    </location>
</feature>
<feature type="compositionally biased region" description="Basic and acidic residues" evidence="6">
    <location>
        <begin position="455"/>
        <end position="467"/>
    </location>
</feature>
<sequence length="1220" mass="135884">GAFVTSSFYEPLTNMENVAIERVEEGEEAEGGIMKRMENQLMKRLQTRRISPVHESSAQDSVKDNDEYQKNEAKDDEDAKVTSGDEERKEEDDRIAAADISLPSTSSLQDTTLPSTTGDKAMDESMGEMNELGRITPLEDEEATDGKEEEGIRKGSGRIIEESTGFVDEGIDDTTEGMVDKDKDDAGTSSSVEVVVEEIVDEAIEEEKEDEKEDDDTSEEKDKKMDETTDAIEEKIESRVDEVMRLLKAGWVEKGNKVDEERELDEIDREAEELANTMRGEGGADFRIDEEEMMEKEGNREEDKGTMEGEANDKAVIDDLNDEVLEGSEKVDPPVEQKEETMQAEEEEIETEMPMSETGGGITTGNEETDDNLIDQPEEIVDDGGEKKGDDKSPEEIETPEEVVEKEQEMKQESTLADAQSDGIPIAEVADNDATLKKTGDDEKSDPMMETTEDSSVKTDEKEKNEANNDNSTKTVNESTIPAKEEGQNEKSESAVKDSNPIVESEEIAWTMSCICGVKEDNGEKMIMCDMCELRWEHVDCMFPRTKKAPKGRYYCHICKPRPTELTPKEAREYQHKMMKKKEKCGLTEWKKKEIKKTEERSRRAKSNTVDSNSEVSTPYLRSTKKEDHEKTSNDVIEEVKSIADDSKKGNIDSGIDESTRDDVATEDEGPKMQGRVTRRSVRCSKREEKKKITEAAKETTSAATKDDKNTESVAVIEGNGDVRKKLRNKSKAKEKKETISPREESEESGGKDNGKITISANKDEDKSGKVVVKSCEESENEEEEDEEEEENEEKEEDLSAEPVKEREDKITATDLKKIKKFGGEDADLILMANQLMKGTTPRNKRAIESKEDHASPVKSEEPPKKMTRLSASASSATKENPPSEAQSSADNSQASTSTARGEESQPTSTVNTRRSTRAKMSTPSKTLSSTPSKVQPVKEESSKKSTVNTTQSTPSNSGRVTRSRKNGGGTPRPDRTVVEKEVTAPSASEKPSTSQQAKPPLDTSSPSTSSVEKTRKRPISEAGYAIAPLEMDKNFAIPPKGAFCSKIIVAVPQFKALPIRLRPSLDLPLPGIPSVSAADDSLFVEMNQLEVDDFSMVGKLSGAIYFTPREAIQESIVQIGFYYYVWTSNSGRWTRSHFVSAKAEKGKQTRMRFVLQIDKFVYCEESGNSFVLKNNSPIFEEKISVVAVARVDERLMRSQESILDFDKKNASDQTKRSRQ</sequence>
<evidence type="ECO:0000256" key="6">
    <source>
        <dbReference type="SAM" id="MobiDB-lite"/>
    </source>
</evidence>
<keyword evidence="9" id="KW-1185">Reference proteome</keyword>
<dbReference type="InterPro" id="IPR001965">
    <property type="entry name" value="Znf_PHD"/>
</dbReference>
<proteinExistence type="predicted"/>
<feature type="compositionally biased region" description="Basic and acidic residues" evidence="6">
    <location>
        <begin position="434"/>
        <end position="447"/>
    </location>
</feature>
<dbReference type="InterPro" id="IPR019787">
    <property type="entry name" value="Znf_PHD-finger"/>
</dbReference>
<keyword evidence="2 5" id="KW-0863">Zinc-finger</keyword>
<feature type="domain" description="PHD-type" evidence="7">
    <location>
        <begin position="511"/>
        <end position="562"/>
    </location>
</feature>
<feature type="compositionally biased region" description="Basic and acidic residues" evidence="6">
    <location>
        <begin position="483"/>
        <end position="496"/>
    </location>
</feature>
<evidence type="ECO:0000313" key="9">
    <source>
        <dbReference type="Proteomes" id="UP001328107"/>
    </source>
</evidence>
<feature type="compositionally biased region" description="Polar residues" evidence="6">
    <location>
        <begin position="945"/>
        <end position="961"/>
    </location>
</feature>
<feature type="region of interest" description="Disordered" evidence="6">
    <location>
        <begin position="45"/>
        <end position="235"/>
    </location>
</feature>
<evidence type="ECO:0000313" key="8">
    <source>
        <dbReference type="EMBL" id="GMR58668.1"/>
    </source>
</evidence>
<feature type="compositionally biased region" description="Basic and acidic residues" evidence="6">
    <location>
        <begin position="295"/>
        <end position="317"/>
    </location>
</feature>
<evidence type="ECO:0000256" key="5">
    <source>
        <dbReference type="PROSITE-ProRule" id="PRU00146"/>
    </source>
</evidence>
<feature type="region of interest" description="Disordered" evidence="6">
    <location>
        <begin position="837"/>
        <end position="1018"/>
    </location>
</feature>
<evidence type="ECO:0000256" key="4">
    <source>
        <dbReference type="ARBA" id="ARBA00022853"/>
    </source>
</evidence>
<dbReference type="GO" id="GO:0034967">
    <property type="term" value="C:Set3 complex"/>
    <property type="evidence" value="ECO:0007669"/>
    <property type="project" value="TreeGrafter"/>
</dbReference>
<keyword evidence="3" id="KW-0862">Zinc</keyword>
<feature type="compositionally biased region" description="Basic and acidic residues" evidence="6">
    <location>
        <begin position="735"/>
        <end position="755"/>
    </location>
</feature>
<accession>A0AAN5D895</accession>
<dbReference type="EMBL" id="BTRK01000006">
    <property type="protein sequence ID" value="GMR58668.1"/>
    <property type="molecule type" value="Genomic_DNA"/>
</dbReference>
<feature type="compositionally biased region" description="Basic and acidic residues" evidence="6">
    <location>
        <begin position="973"/>
        <end position="983"/>
    </location>
</feature>
<feature type="compositionally biased region" description="Low complexity" evidence="6">
    <location>
        <begin position="922"/>
        <end position="934"/>
    </location>
</feature>
<dbReference type="Proteomes" id="UP001328107">
    <property type="component" value="Unassembled WGS sequence"/>
</dbReference>
<feature type="compositionally biased region" description="Basic and acidic residues" evidence="6">
    <location>
        <begin position="144"/>
        <end position="153"/>
    </location>
</feature>
<dbReference type="PANTHER" id="PTHR46462">
    <property type="entry name" value="UPSET, ISOFORM A"/>
    <property type="match status" value="1"/>
</dbReference>
<feature type="compositionally biased region" description="Acidic residues" evidence="6">
    <location>
        <begin position="778"/>
        <end position="800"/>
    </location>
</feature>
<keyword evidence="1" id="KW-0479">Metal-binding</keyword>
<dbReference type="PROSITE" id="PS50016">
    <property type="entry name" value="ZF_PHD_2"/>
    <property type="match status" value="1"/>
</dbReference>
<dbReference type="SMART" id="SM00249">
    <property type="entry name" value="PHD"/>
    <property type="match status" value="1"/>
</dbReference>
<evidence type="ECO:0000256" key="2">
    <source>
        <dbReference type="ARBA" id="ARBA00022771"/>
    </source>
</evidence>
<feature type="compositionally biased region" description="Basic and acidic residues" evidence="6">
    <location>
        <begin position="803"/>
        <end position="812"/>
    </location>
</feature>
<feature type="compositionally biased region" description="Polar residues" evidence="6">
    <location>
        <begin position="870"/>
        <end position="914"/>
    </location>
</feature>
<dbReference type="SUPFAM" id="SSF57903">
    <property type="entry name" value="FYVE/PHD zinc finger"/>
    <property type="match status" value="1"/>
</dbReference>
<dbReference type="InterPro" id="IPR011011">
    <property type="entry name" value="Znf_FYVE_PHD"/>
</dbReference>
<feature type="compositionally biased region" description="Basic and acidic residues" evidence="6">
    <location>
        <begin position="624"/>
        <end position="651"/>
    </location>
</feature>
<dbReference type="InterPro" id="IPR013083">
    <property type="entry name" value="Znf_RING/FYVE/PHD"/>
</dbReference>
<feature type="compositionally biased region" description="Basic and acidic residues" evidence="6">
    <location>
        <begin position="403"/>
        <end position="412"/>
    </location>
</feature>
<feature type="compositionally biased region" description="Polar residues" evidence="6">
    <location>
        <begin position="607"/>
        <end position="621"/>
    </location>
</feature>
<evidence type="ECO:0000256" key="3">
    <source>
        <dbReference type="ARBA" id="ARBA00022833"/>
    </source>
</evidence>
<reference evidence="9" key="1">
    <citation type="submission" date="2022-10" db="EMBL/GenBank/DDBJ databases">
        <title>Genome assembly of Pristionchus species.</title>
        <authorList>
            <person name="Yoshida K."/>
            <person name="Sommer R.J."/>
        </authorList>
    </citation>
    <scope>NUCLEOTIDE SEQUENCE [LARGE SCALE GENOMIC DNA]</scope>
    <source>
        <strain evidence="9">RS5460</strain>
    </source>
</reference>
<feature type="region of interest" description="Disordered" evidence="6">
    <location>
        <begin position="272"/>
        <end position="502"/>
    </location>
</feature>
<evidence type="ECO:0000259" key="7">
    <source>
        <dbReference type="PROSITE" id="PS50016"/>
    </source>
</evidence>
<dbReference type="GO" id="GO:0070210">
    <property type="term" value="C:Rpd3L-Expanded complex"/>
    <property type="evidence" value="ECO:0007669"/>
    <property type="project" value="TreeGrafter"/>
</dbReference>
<dbReference type="GO" id="GO:0008270">
    <property type="term" value="F:zinc ion binding"/>
    <property type="evidence" value="ECO:0007669"/>
    <property type="project" value="UniProtKB-KW"/>
</dbReference>
<feature type="non-terminal residue" evidence="8">
    <location>
        <position position="1"/>
    </location>
</feature>
<organism evidence="8 9">
    <name type="scientific">Pristionchus mayeri</name>
    <dbReference type="NCBI Taxonomy" id="1317129"/>
    <lineage>
        <taxon>Eukaryota</taxon>
        <taxon>Metazoa</taxon>
        <taxon>Ecdysozoa</taxon>
        <taxon>Nematoda</taxon>
        <taxon>Chromadorea</taxon>
        <taxon>Rhabditida</taxon>
        <taxon>Rhabditina</taxon>
        <taxon>Diplogasteromorpha</taxon>
        <taxon>Diplogasteroidea</taxon>
        <taxon>Neodiplogasteridae</taxon>
        <taxon>Pristionchus</taxon>
    </lineage>
</organism>
<feature type="compositionally biased region" description="Polar residues" evidence="6">
    <location>
        <begin position="102"/>
        <end position="118"/>
    </location>
</feature>
<feature type="compositionally biased region" description="Basic residues" evidence="6">
    <location>
        <begin position="725"/>
        <end position="734"/>
    </location>
</feature>
<keyword evidence="4" id="KW-0156">Chromatin regulator</keyword>
<name>A0AAN5D895_9BILA</name>
<feature type="compositionally biased region" description="Basic and acidic residues" evidence="6">
    <location>
        <begin position="61"/>
        <end position="96"/>
    </location>
</feature>
<evidence type="ECO:0000256" key="1">
    <source>
        <dbReference type="ARBA" id="ARBA00022723"/>
    </source>
</evidence>
<feature type="compositionally biased region" description="Acidic residues" evidence="6">
    <location>
        <begin position="367"/>
        <end position="383"/>
    </location>
</feature>
<feature type="compositionally biased region" description="Basic and acidic residues" evidence="6">
    <location>
        <begin position="327"/>
        <end position="341"/>
    </location>
</feature>
<dbReference type="GO" id="GO:0006355">
    <property type="term" value="P:regulation of DNA-templated transcription"/>
    <property type="evidence" value="ECO:0007669"/>
    <property type="project" value="TreeGrafter"/>
</dbReference>
<dbReference type="GO" id="GO:0006325">
    <property type="term" value="P:chromatin organization"/>
    <property type="evidence" value="ECO:0007669"/>
    <property type="project" value="UniProtKB-KW"/>
</dbReference>
<feature type="compositionally biased region" description="Acidic residues" evidence="6">
    <location>
        <begin position="195"/>
        <end position="219"/>
    </location>
</feature>
<feature type="compositionally biased region" description="Basic and acidic residues" evidence="6">
    <location>
        <begin position="846"/>
        <end position="865"/>
    </location>
</feature>
<feature type="compositionally biased region" description="Basic and acidic residues" evidence="6">
    <location>
        <begin position="220"/>
        <end position="235"/>
    </location>
</feature>
<comment type="caution">
    <text evidence="8">The sequence shown here is derived from an EMBL/GenBank/DDBJ whole genome shotgun (WGS) entry which is preliminary data.</text>
</comment>
<feature type="region of interest" description="Disordered" evidence="6">
    <location>
        <begin position="596"/>
        <end position="812"/>
    </location>
</feature>